<comment type="caution">
    <text evidence="2">The sequence shown here is derived from an EMBL/GenBank/DDBJ whole genome shotgun (WGS) entry which is preliminary data.</text>
</comment>
<name>A0A834M2S5_RHYFE</name>
<dbReference type="AlphaFoldDB" id="A0A834M2S5"/>
<gene>
    <name evidence="2" type="ORF">GWI33_003756</name>
</gene>
<proteinExistence type="predicted"/>
<evidence type="ECO:0000313" key="3">
    <source>
        <dbReference type="Proteomes" id="UP000625711"/>
    </source>
</evidence>
<evidence type="ECO:0000256" key="1">
    <source>
        <dbReference type="SAM" id="MobiDB-lite"/>
    </source>
</evidence>
<feature type="region of interest" description="Disordered" evidence="1">
    <location>
        <begin position="17"/>
        <end position="48"/>
    </location>
</feature>
<reference evidence="2" key="1">
    <citation type="submission" date="2020-08" db="EMBL/GenBank/DDBJ databases">
        <title>Genome sequencing and assembly of the red palm weevil Rhynchophorus ferrugineus.</title>
        <authorList>
            <person name="Dias G.B."/>
            <person name="Bergman C.M."/>
            <person name="Manee M."/>
        </authorList>
    </citation>
    <scope>NUCLEOTIDE SEQUENCE</scope>
    <source>
        <strain evidence="2">AA-2017</strain>
        <tissue evidence="2">Whole larva</tissue>
    </source>
</reference>
<organism evidence="2 3">
    <name type="scientific">Rhynchophorus ferrugineus</name>
    <name type="common">Red palm weevil</name>
    <name type="synonym">Curculio ferrugineus</name>
    <dbReference type="NCBI Taxonomy" id="354439"/>
    <lineage>
        <taxon>Eukaryota</taxon>
        <taxon>Metazoa</taxon>
        <taxon>Ecdysozoa</taxon>
        <taxon>Arthropoda</taxon>
        <taxon>Hexapoda</taxon>
        <taxon>Insecta</taxon>
        <taxon>Pterygota</taxon>
        <taxon>Neoptera</taxon>
        <taxon>Endopterygota</taxon>
        <taxon>Coleoptera</taxon>
        <taxon>Polyphaga</taxon>
        <taxon>Cucujiformia</taxon>
        <taxon>Curculionidae</taxon>
        <taxon>Dryophthorinae</taxon>
        <taxon>Rhynchophorus</taxon>
    </lineage>
</organism>
<feature type="compositionally biased region" description="Acidic residues" evidence="1">
    <location>
        <begin position="24"/>
        <end position="46"/>
    </location>
</feature>
<sequence length="98" mass="11639">MSQKRPWDTDFDELENASKRVTFDEETVEQNDASNTDDSEEEESEPEQLRVQVLRKVWSNNARSRLLAFIKFQRTLNVKHRCSTKEIKNMLRLLPKNV</sequence>
<dbReference type="EMBL" id="JAACXV010023504">
    <property type="protein sequence ID" value="KAF7262979.1"/>
    <property type="molecule type" value="Genomic_DNA"/>
</dbReference>
<evidence type="ECO:0000313" key="2">
    <source>
        <dbReference type="EMBL" id="KAF7262979.1"/>
    </source>
</evidence>
<accession>A0A834M2S5</accession>
<keyword evidence="3" id="KW-1185">Reference proteome</keyword>
<dbReference type="Proteomes" id="UP000625711">
    <property type="component" value="Unassembled WGS sequence"/>
</dbReference>
<protein>
    <submittedName>
        <fullName evidence="2">Uncharacterized protein</fullName>
    </submittedName>
</protein>